<feature type="region of interest" description="Disordered" evidence="1">
    <location>
        <begin position="123"/>
        <end position="146"/>
    </location>
</feature>
<feature type="non-terminal residue" evidence="2">
    <location>
        <position position="321"/>
    </location>
</feature>
<evidence type="ECO:0000313" key="3">
    <source>
        <dbReference type="Proteomes" id="UP000799770"/>
    </source>
</evidence>
<gene>
    <name evidence="2" type="ORF">BDV96DRAFT_466564</name>
</gene>
<dbReference type="PANTHER" id="PTHR42085:SF1">
    <property type="entry name" value="F-BOX DOMAIN-CONTAINING PROTEIN"/>
    <property type="match status" value="1"/>
</dbReference>
<proteinExistence type="predicted"/>
<dbReference type="EMBL" id="ML977314">
    <property type="protein sequence ID" value="KAF2120214.1"/>
    <property type="molecule type" value="Genomic_DNA"/>
</dbReference>
<reference evidence="2" key="1">
    <citation type="journal article" date="2020" name="Stud. Mycol.">
        <title>101 Dothideomycetes genomes: a test case for predicting lifestyles and emergence of pathogens.</title>
        <authorList>
            <person name="Haridas S."/>
            <person name="Albert R."/>
            <person name="Binder M."/>
            <person name="Bloem J."/>
            <person name="Labutti K."/>
            <person name="Salamov A."/>
            <person name="Andreopoulos B."/>
            <person name="Baker S."/>
            <person name="Barry K."/>
            <person name="Bills G."/>
            <person name="Bluhm B."/>
            <person name="Cannon C."/>
            <person name="Castanera R."/>
            <person name="Culley D."/>
            <person name="Daum C."/>
            <person name="Ezra D."/>
            <person name="Gonzalez J."/>
            <person name="Henrissat B."/>
            <person name="Kuo A."/>
            <person name="Liang C."/>
            <person name="Lipzen A."/>
            <person name="Lutzoni F."/>
            <person name="Magnuson J."/>
            <person name="Mondo S."/>
            <person name="Nolan M."/>
            <person name="Ohm R."/>
            <person name="Pangilinan J."/>
            <person name="Park H.-J."/>
            <person name="Ramirez L."/>
            <person name="Alfaro M."/>
            <person name="Sun H."/>
            <person name="Tritt A."/>
            <person name="Yoshinaga Y."/>
            <person name="Zwiers L.-H."/>
            <person name="Turgeon B."/>
            <person name="Goodwin S."/>
            <person name="Spatafora J."/>
            <person name="Crous P."/>
            <person name="Grigoriev I."/>
        </authorList>
    </citation>
    <scope>NUCLEOTIDE SEQUENCE</scope>
    <source>
        <strain evidence="2">CBS 627.86</strain>
    </source>
</reference>
<name>A0A6A5ZMI2_9PLEO</name>
<dbReference type="InterPro" id="IPR038883">
    <property type="entry name" value="AN11006-like"/>
</dbReference>
<dbReference type="Proteomes" id="UP000799770">
    <property type="component" value="Unassembled WGS sequence"/>
</dbReference>
<dbReference type="AlphaFoldDB" id="A0A6A5ZMI2"/>
<evidence type="ECO:0000256" key="1">
    <source>
        <dbReference type="SAM" id="MobiDB-lite"/>
    </source>
</evidence>
<dbReference type="OrthoDB" id="62952at2759"/>
<protein>
    <submittedName>
        <fullName evidence="2">Uncharacterized protein</fullName>
    </submittedName>
</protein>
<keyword evidence="3" id="KW-1185">Reference proteome</keyword>
<dbReference type="PANTHER" id="PTHR42085">
    <property type="entry name" value="F-BOX DOMAIN-CONTAINING PROTEIN"/>
    <property type="match status" value="1"/>
</dbReference>
<sequence length="321" mass="37022">FNTFLVLLVTTVILGLLALKRRMSKELRPFRFMELPPELRDQVYEYLLEDPYFPPPPTNTKNVSLPLNWLPGRRLVALQAQDARPRRSNWLFLANKQVYAEFMDLVCKHTTFHLTVSPANYPKPPPNTAKPVDTATPVQPQPSENNKEAKIWHISPAVLRRIRKCDIKLITTSEMLGVSDPRNMTPASWALSHQIRAQLKDVEKVEELNLHVKALGDPLWNPLWVWYHASQSFKNMGVSREGQGEGGVLGPKLHRITFSLDTWSPGENYLERDQETGQWRWLCMKNHAISADPEAEMPVREFCRRLYEECRVCSPESEGEE</sequence>
<organism evidence="2 3">
    <name type="scientific">Lophiotrema nucula</name>
    <dbReference type="NCBI Taxonomy" id="690887"/>
    <lineage>
        <taxon>Eukaryota</taxon>
        <taxon>Fungi</taxon>
        <taxon>Dikarya</taxon>
        <taxon>Ascomycota</taxon>
        <taxon>Pezizomycotina</taxon>
        <taxon>Dothideomycetes</taxon>
        <taxon>Pleosporomycetidae</taxon>
        <taxon>Pleosporales</taxon>
        <taxon>Lophiotremataceae</taxon>
        <taxon>Lophiotrema</taxon>
    </lineage>
</organism>
<evidence type="ECO:0000313" key="2">
    <source>
        <dbReference type="EMBL" id="KAF2120214.1"/>
    </source>
</evidence>
<accession>A0A6A5ZMI2</accession>
<feature type="non-terminal residue" evidence="2">
    <location>
        <position position="1"/>
    </location>
</feature>